<evidence type="ECO:0000256" key="9">
    <source>
        <dbReference type="ARBA" id="ARBA00048679"/>
    </source>
</evidence>
<dbReference type="InterPro" id="IPR008271">
    <property type="entry name" value="Ser/Thr_kinase_AS"/>
</dbReference>
<keyword evidence="7 10" id="KW-0067">ATP-binding</keyword>
<organism evidence="13 14">
    <name type="scientific">Hirsutella minnesotensis 3608</name>
    <dbReference type="NCBI Taxonomy" id="1043627"/>
    <lineage>
        <taxon>Eukaryota</taxon>
        <taxon>Fungi</taxon>
        <taxon>Dikarya</taxon>
        <taxon>Ascomycota</taxon>
        <taxon>Pezizomycotina</taxon>
        <taxon>Sordariomycetes</taxon>
        <taxon>Hypocreomycetidae</taxon>
        <taxon>Hypocreales</taxon>
        <taxon>Ophiocordycipitaceae</taxon>
        <taxon>Hirsutella</taxon>
    </lineage>
</organism>
<dbReference type="InterPro" id="IPR011009">
    <property type="entry name" value="Kinase-like_dom_sf"/>
</dbReference>
<feature type="compositionally biased region" description="Polar residues" evidence="11">
    <location>
        <begin position="364"/>
        <end position="376"/>
    </location>
</feature>
<dbReference type="Proteomes" id="UP000054481">
    <property type="component" value="Unassembled WGS sequence"/>
</dbReference>
<protein>
    <recommendedName>
        <fullName evidence="2">non-specific serine/threonine protein kinase</fullName>
        <ecNumber evidence="2">2.7.11.1</ecNumber>
    </recommendedName>
</protein>
<dbReference type="Pfam" id="PF00069">
    <property type="entry name" value="Pkinase"/>
    <property type="match status" value="1"/>
</dbReference>
<dbReference type="EC" id="2.7.11.1" evidence="2"/>
<comment type="similarity">
    <text evidence="1">Belongs to the protein kinase superfamily. STE Ser/Thr protein kinase family. STE20 subfamily.</text>
</comment>
<evidence type="ECO:0000256" key="7">
    <source>
        <dbReference type="ARBA" id="ARBA00022840"/>
    </source>
</evidence>
<evidence type="ECO:0000256" key="1">
    <source>
        <dbReference type="ARBA" id="ARBA00008874"/>
    </source>
</evidence>
<keyword evidence="3" id="KW-0723">Serine/threonine-protein kinase</keyword>
<dbReference type="PROSITE" id="PS00107">
    <property type="entry name" value="PROTEIN_KINASE_ATP"/>
    <property type="match status" value="1"/>
</dbReference>
<keyword evidence="5 10" id="KW-0547">Nucleotide-binding</keyword>
<dbReference type="EMBL" id="KQ030683">
    <property type="protein sequence ID" value="KJZ69741.1"/>
    <property type="molecule type" value="Genomic_DNA"/>
</dbReference>
<evidence type="ECO:0000256" key="2">
    <source>
        <dbReference type="ARBA" id="ARBA00012513"/>
    </source>
</evidence>
<accession>A0A0F7ZFU3</accession>
<evidence type="ECO:0000256" key="10">
    <source>
        <dbReference type="PROSITE-ProRule" id="PRU10141"/>
    </source>
</evidence>
<comment type="catalytic activity">
    <reaction evidence="8">
        <text>L-threonyl-[protein] + ATP = O-phospho-L-threonyl-[protein] + ADP + H(+)</text>
        <dbReference type="Rhea" id="RHEA:46608"/>
        <dbReference type="Rhea" id="RHEA-COMP:11060"/>
        <dbReference type="Rhea" id="RHEA-COMP:11605"/>
        <dbReference type="ChEBI" id="CHEBI:15378"/>
        <dbReference type="ChEBI" id="CHEBI:30013"/>
        <dbReference type="ChEBI" id="CHEBI:30616"/>
        <dbReference type="ChEBI" id="CHEBI:61977"/>
        <dbReference type="ChEBI" id="CHEBI:456216"/>
        <dbReference type="EC" id="2.7.11.1"/>
    </reaction>
</comment>
<dbReference type="PROSITE" id="PS50011">
    <property type="entry name" value="PROTEIN_KINASE_DOM"/>
    <property type="match status" value="1"/>
</dbReference>
<name>A0A0F7ZFU3_9HYPO</name>
<evidence type="ECO:0000313" key="14">
    <source>
        <dbReference type="Proteomes" id="UP000054481"/>
    </source>
</evidence>
<dbReference type="PANTHER" id="PTHR48012:SF10">
    <property type="entry name" value="FI20177P1"/>
    <property type="match status" value="1"/>
</dbReference>
<feature type="domain" description="Protein kinase" evidence="12">
    <location>
        <begin position="62"/>
        <end position="324"/>
    </location>
</feature>
<evidence type="ECO:0000256" key="4">
    <source>
        <dbReference type="ARBA" id="ARBA00022679"/>
    </source>
</evidence>
<dbReference type="Gene3D" id="1.10.510.10">
    <property type="entry name" value="Transferase(Phosphotransferase) domain 1"/>
    <property type="match status" value="1"/>
</dbReference>
<keyword evidence="14" id="KW-1185">Reference proteome</keyword>
<evidence type="ECO:0000256" key="6">
    <source>
        <dbReference type="ARBA" id="ARBA00022777"/>
    </source>
</evidence>
<evidence type="ECO:0000313" key="13">
    <source>
        <dbReference type="EMBL" id="KJZ69741.1"/>
    </source>
</evidence>
<evidence type="ECO:0000256" key="3">
    <source>
        <dbReference type="ARBA" id="ARBA00022527"/>
    </source>
</evidence>
<dbReference type="GO" id="GO:0005524">
    <property type="term" value="F:ATP binding"/>
    <property type="evidence" value="ECO:0007669"/>
    <property type="project" value="UniProtKB-UniRule"/>
</dbReference>
<evidence type="ECO:0000256" key="8">
    <source>
        <dbReference type="ARBA" id="ARBA00047899"/>
    </source>
</evidence>
<keyword evidence="6" id="KW-0418">Kinase</keyword>
<dbReference type="PROSITE" id="PS00108">
    <property type="entry name" value="PROTEIN_KINASE_ST"/>
    <property type="match status" value="1"/>
</dbReference>
<gene>
    <name evidence="13" type="ORF">HIM_10881</name>
</gene>
<dbReference type="InterPro" id="IPR050629">
    <property type="entry name" value="STE20/SPS1-PAK"/>
</dbReference>
<evidence type="ECO:0000256" key="11">
    <source>
        <dbReference type="SAM" id="MobiDB-lite"/>
    </source>
</evidence>
<feature type="region of interest" description="Disordered" evidence="11">
    <location>
        <begin position="357"/>
        <end position="376"/>
    </location>
</feature>
<sequence length="818" mass="89963">MELHSHPQAPFIDLQIVRLLYMATLNLGDFSTTRQNAVKDAKEMQASVLQDCAESGKEPPPYFLLELIGKGSFGRVYKARGTKPGQLVAVKIINIENGDALDPGADTFGDILKEIETLKLLGSSGAKNVNTVVDALLVGYTMWMVTEYCAGGSVSTLMKPRGRLPEQWIIPILREVAEAIFWVHKQGIIHRDIKCANVLVAESGAVQLCDFGVAGIIQTNLDKRSTVTGSLHWMAPELFNSTVRYGTEVDIWAFGSMAFEVASGLPPNATFRDIPRFGAYLRNNCPRLEGDHYSPGLKDLIARCMVEDPSQRPPIEQLQQHHYICGTEIDYPTESLSKLVHAYKLWESQGGSRTSLFSAAGAQRQPTSDTPSHATDEWNFSTLDNLDQLADSNSLQPMFEAYNTDLNAQTQPSKPVPRRRRPPPPNIKTLVAPLEKLFDPNTITNYQDNSRDFYALSRGMVTSGLPLRQDSDAQSIRESLIDLDVALGDVALQSCNLQIQQLSTPWRAEASALSRGGMASELPLREDTVAQNIRESLIDLDAALGDLPLQHSRLATVKPLTRSRSSDLTDEDRRRTLDWTFPTEVSALSPPPFQHDSDPISNDVELTLTQARRDLMVASPSVKMAPPSRASALSLIDLDASLPGDLREISRPSTADSDTRSDIWRTPFDLERHAFKPMSQSSSAREPSLYIDDGDFGISTAMDVQESSRSLTHGAHQTITSPQYLPAVDSEHSGPPEIPGWSTHVRRDQSSAVQLPVVPDPPMAGVMLGTESGETVKDELLRLISSLRDHLGSTNELLETLPACDGYSAQTPPHSTER</sequence>
<evidence type="ECO:0000256" key="5">
    <source>
        <dbReference type="ARBA" id="ARBA00022741"/>
    </source>
</evidence>
<feature type="binding site" evidence="10">
    <location>
        <position position="91"/>
    </location>
    <ligand>
        <name>ATP</name>
        <dbReference type="ChEBI" id="CHEBI:30616"/>
    </ligand>
</feature>
<dbReference type="SUPFAM" id="SSF56112">
    <property type="entry name" value="Protein kinase-like (PK-like)"/>
    <property type="match status" value="1"/>
</dbReference>
<dbReference type="OrthoDB" id="248923at2759"/>
<keyword evidence="4" id="KW-0808">Transferase</keyword>
<dbReference type="AlphaFoldDB" id="A0A0F7ZFU3"/>
<dbReference type="SMART" id="SM00220">
    <property type="entry name" value="S_TKc"/>
    <property type="match status" value="1"/>
</dbReference>
<evidence type="ECO:0000259" key="12">
    <source>
        <dbReference type="PROSITE" id="PS50011"/>
    </source>
</evidence>
<dbReference type="GO" id="GO:0005737">
    <property type="term" value="C:cytoplasm"/>
    <property type="evidence" value="ECO:0007669"/>
    <property type="project" value="TreeGrafter"/>
</dbReference>
<dbReference type="PANTHER" id="PTHR48012">
    <property type="entry name" value="STERILE20-LIKE KINASE, ISOFORM B-RELATED"/>
    <property type="match status" value="1"/>
</dbReference>
<reference evidence="13 14" key="1">
    <citation type="journal article" date="2014" name="Genome Biol. Evol.">
        <title>Comparative genomics and transcriptomics analyses reveal divergent lifestyle features of nematode endoparasitic fungus Hirsutella minnesotensis.</title>
        <authorList>
            <person name="Lai Y."/>
            <person name="Liu K."/>
            <person name="Zhang X."/>
            <person name="Zhang X."/>
            <person name="Li K."/>
            <person name="Wang N."/>
            <person name="Shu C."/>
            <person name="Wu Y."/>
            <person name="Wang C."/>
            <person name="Bushley K.E."/>
            <person name="Xiang M."/>
            <person name="Liu X."/>
        </authorList>
    </citation>
    <scope>NUCLEOTIDE SEQUENCE [LARGE SCALE GENOMIC DNA]</scope>
    <source>
        <strain evidence="13 14">3608</strain>
    </source>
</reference>
<dbReference type="InterPro" id="IPR017441">
    <property type="entry name" value="Protein_kinase_ATP_BS"/>
</dbReference>
<comment type="catalytic activity">
    <reaction evidence="9">
        <text>L-seryl-[protein] + ATP = O-phospho-L-seryl-[protein] + ADP + H(+)</text>
        <dbReference type="Rhea" id="RHEA:17989"/>
        <dbReference type="Rhea" id="RHEA-COMP:9863"/>
        <dbReference type="Rhea" id="RHEA-COMP:11604"/>
        <dbReference type="ChEBI" id="CHEBI:15378"/>
        <dbReference type="ChEBI" id="CHEBI:29999"/>
        <dbReference type="ChEBI" id="CHEBI:30616"/>
        <dbReference type="ChEBI" id="CHEBI:83421"/>
        <dbReference type="ChEBI" id="CHEBI:456216"/>
        <dbReference type="EC" id="2.7.11.1"/>
    </reaction>
</comment>
<dbReference type="GO" id="GO:0004674">
    <property type="term" value="F:protein serine/threonine kinase activity"/>
    <property type="evidence" value="ECO:0007669"/>
    <property type="project" value="UniProtKB-KW"/>
</dbReference>
<proteinExistence type="inferred from homology"/>
<feature type="region of interest" description="Disordered" evidence="11">
    <location>
        <begin position="405"/>
        <end position="427"/>
    </location>
</feature>
<dbReference type="InterPro" id="IPR000719">
    <property type="entry name" value="Prot_kinase_dom"/>
</dbReference>